<dbReference type="InterPro" id="IPR029063">
    <property type="entry name" value="SAM-dependent_MTases_sf"/>
</dbReference>
<name>A0A6J5KPX5_9CAUD</name>
<protein>
    <submittedName>
        <fullName evidence="2">Methyltransferase type 11</fullName>
    </submittedName>
</protein>
<feature type="domain" description="Methyltransferase type 11" evidence="1">
    <location>
        <begin position="30"/>
        <end position="76"/>
    </location>
</feature>
<dbReference type="GO" id="GO:0008757">
    <property type="term" value="F:S-adenosylmethionine-dependent methyltransferase activity"/>
    <property type="evidence" value="ECO:0007669"/>
    <property type="project" value="InterPro"/>
</dbReference>
<organism evidence="2">
    <name type="scientific">uncultured Caudovirales phage</name>
    <dbReference type="NCBI Taxonomy" id="2100421"/>
    <lineage>
        <taxon>Viruses</taxon>
        <taxon>Duplodnaviria</taxon>
        <taxon>Heunggongvirae</taxon>
        <taxon>Uroviricota</taxon>
        <taxon>Caudoviricetes</taxon>
        <taxon>Peduoviridae</taxon>
        <taxon>Maltschvirus</taxon>
        <taxon>Maltschvirus maltsch</taxon>
    </lineage>
</organism>
<reference evidence="2" key="1">
    <citation type="submission" date="2020-04" db="EMBL/GenBank/DDBJ databases">
        <authorList>
            <person name="Chiriac C."/>
            <person name="Salcher M."/>
            <person name="Ghai R."/>
            <person name="Kavagutti S V."/>
        </authorList>
    </citation>
    <scope>NUCLEOTIDE SEQUENCE</scope>
</reference>
<dbReference type="Pfam" id="PF08241">
    <property type="entry name" value="Methyltransf_11"/>
    <property type="match status" value="1"/>
</dbReference>
<dbReference type="EMBL" id="LR796178">
    <property type="protein sequence ID" value="CAB4124378.1"/>
    <property type="molecule type" value="Genomic_DNA"/>
</dbReference>
<proteinExistence type="predicted"/>
<dbReference type="GO" id="GO:0032259">
    <property type="term" value="P:methylation"/>
    <property type="evidence" value="ECO:0007669"/>
    <property type="project" value="UniProtKB-KW"/>
</dbReference>
<dbReference type="Gene3D" id="3.40.50.150">
    <property type="entry name" value="Vaccinia Virus protein VP39"/>
    <property type="match status" value="1"/>
</dbReference>
<gene>
    <name evidence="2" type="ORF">UFOVP49_216</name>
</gene>
<keyword evidence="2" id="KW-0808">Transferase</keyword>
<dbReference type="InterPro" id="IPR013216">
    <property type="entry name" value="Methyltransf_11"/>
</dbReference>
<dbReference type="SUPFAM" id="SSF53335">
    <property type="entry name" value="S-adenosyl-L-methionine-dependent methyltransferases"/>
    <property type="match status" value="1"/>
</dbReference>
<keyword evidence="2" id="KW-0489">Methyltransferase</keyword>
<evidence type="ECO:0000313" key="2">
    <source>
        <dbReference type="EMBL" id="CAB4124378.1"/>
    </source>
</evidence>
<evidence type="ECO:0000259" key="1">
    <source>
        <dbReference type="Pfam" id="PF08241"/>
    </source>
</evidence>
<accession>A0A6J5KPX5</accession>
<sequence>MKINIGAGDQKFEGFKTIDYDARTNPDFCFNIESDVFPFPDNSVEEVIAHHVFEHLGEGYFHVLKELYRVCKPGAMINVRVPHPRHDTFLADPTHRRPITPMGLWLFSKTQNDEAKNSASSKLAYYYDVDFEIVDVQEIPDEFYIKQFTGQQAEIVKRYIHEHNNIILEYQIMLTVIKK</sequence>